<organism evidence="2 3">
    <name type="scientific">Ridgeia piscesae</name>
    <name type="common">Tubeworm</name>
    <dbReference type="NCBI Taxonomy" id="27915"/>
    <lineage>
        <taxon>Eukaryota</taxon>
        <taxon>Metazoa</taxon>
        <taxon>Spiralia</taxon>
        <taxon>Lophotrochozoa</taxon>
        <taxon>Annelida</taxon>
        <taxon>Polychaeta</taxon>
        <taxon>Sedentaria</taxon>
        <taxon>Canalipalpata</taxon>
        <taxon>Sabellida</taxon>
        <taxon>Siboglinidae</taxon>
        <taxon>Ridgeia</taxon>
    </lineage>
</organism>
<name>A0AAD9NWF1_RIDPI</name>
<comment type="caution">
    <text evidence="2">The sequence shown here is derived from an EMBL/GenBank/DDBJ whole genome shotgun (WGS) entry which is preliminary data.</text>
</comment>
<evidence type="ECO:0000313" key="3">
    <source>
        <dbReference type="Proteomes" id="UP001209878"/>
    </source>
</evidence>
<dbReference type="PANTHER" id="PTHR31854">
    <property type="entry name" value="TUBULIN POLYGLUTAMYLASE COMPLEX SUBUNIT 2"/>
    <property type="match status" value="1"/>
</dbReference>
<dbReference type="AlphaFoldDB" id="A0AAD9NWF1"/>
<protein>
    <recommendedName>
        <fullName evidence="4">Tubulin polyglutamylase complex subunit 2</fullName>
    </recommendedName>
</protein>
<gene>
    <name evidence="2" type="ORF">NP493_310g01035</name>
</gene>
<keyword evidence="3" id="KW-1185">Reference proteome</keyword>
<feature type="region of interest" description="Disordered" evidence="1">
    <location>
        <begin position="183"/>
        <end position="213"/>
    </location>
</feature>
<reference evidence="2" key="1">
    <citation type="journal article" date="2023" name="Mol. Biol. Evol.">
        <title>Third-Generation Sequencing Reveals the Adaptive Role of the Epigenome in Three Deep-Sea Polychaetes.</title>
        <authorList>
            <person name="Perez M."/>
            <person name="Aroh O."/>
            <person name="Sun Y."/>
            <person name="Lan Y."/>
            <person name="Juniper S.K."/>
            <person name="Young C.R."/>
            <person name="Angers B."/>
            <person name="Qian P.Y."/>
        </authorList>
    </citation>
    <scope>NUCLEOTIDE SEQUENCE</scope>
    <source>
        <strain evidence="2">R07B-5</strain>
    </source>
</reference>
<feature type="compositionally biased region" description="Polar residues" evidence="1">
    <location>
        <begin position="183"/>
        <end position="201"/>
    </location>
</feature>
<accession>A0AAD9NWF1</accession>
<dbReference type="PANTHER" id="PTHR31854:SF2">
    <property type="entry name" value="TUBULIN POLYGLUTAMYLASE COMPLEX SUBUNIT 2"/>
    <property type="match status" value="1"/>
</dbReference>
<evidence type="ECO:0000256" key="1">
    <source>
        <dbReference type="SAM" id="MobiDB-lite"/>
    </source>
</evidence>
<sequence>MADDLKGFYMSANGLSIQWKVRMKETRIPVGRLEINTIERLTRIGCSNHNFSVKETSKMPTLLDMNVDSDEGEEDTKSPKPRFDHRSRIFELDHCDGFGKVCYVYRNTKPGIPAQTAEVWFLDRGLQWHHLAEDFMSYYRLVLMHIGLPQWQYLFTDIGPTPQALQWYHLYCPTRVGTSRGMSERLSASDSHVSSPVNQPDFNKIQRGKFERR</sequence>
<dbReference type="EMBL" id="JAODUO010000310">
    <property type="protein sequence ID" value="KAK2183489.1"/>
    <property type="molecule type" value="Genomic_DNA"/>
</dbReference>
<dbReference type="InterPro" id="IPR039231">
    <property type="entry name" value="TPGS2"/>
</dbReference>
<proteinExistence type="predicted"/>
<evidence type="ECO:0000313" key="2">
    <source>
        <dbReference type="EMBL" id="KAK2183489.1"/>
    </source>
</evidence>
<dbReference type="Proteomes" id="UP001209878">
    <property type="component" value="Unassembled WGS sequence"/>
</dbReference>
<evidence type="ECO:0008006" key="4">
    <source>
        <dbReference type="Google" id="ProtNLM"/>
    </source>
</evidence>